<organism evidence="3">
    <name type="scientific">uncultured spirochete</name>
    <dbReference type="NCBI Taxonomy" id="156406"/>
    <lineage>
        <taxon>Bacteria</taxon>
        <taxon>Pseudomonadati</taxon>
        <taxon>Spirochaetota</taxon>
        <taxon>Spirochaetia</taxon>
        <taxon>Spirochaetales</taxon>
        <taxon>environmental samples</taxon>
    </lineage>
</organism>
<sequence length="96" mass="10118">MRIASVIGTVVATMKQEKLSGRKLLLVREVNTAGKASGEPFVAIDTVDAGKGDIVVVTEGSSARQTTFTDGLPIDAVIVAVIDSLEVEGKVTYRKQ</sequence>
<dbReference type="Pfam" id="PF03319">
    <property type="entry name" value="EutN_CcmL"/>
    <property type="match status" value="1"/>
</dbReference>
<proteinExistence type="predicted"/>
<accession>A0A3P3XIB4</accession>
<dbReference type="InterPro" id="IPR036677">
    <property type="entry name" value="EutN_CcmL_sf"/>
</dbReference>
<dbReference type="SUPFAM" id="SSF159133">
    <property type="entry name" value="EutN/CcmL-like"/>
    <property type="match status" value="1"/>
</dbReference>
<gene>
    <name evidence="3" type="primary">ccmL</name>
    <name evidence="3" type="ORF">SPIROBIBN47_250091</name>
</gene>
<dbReference type="PANTHER" id="PTHR36539">
    <property type="entry name" value="ETHANOLAMINE UTILIZATION PROTEIN EUTN"/>
    <property type="match status" value="1"/>
</dbReference>
<protein>
    <submittedName>
        <fullName evidence="3">Carbon dioxide concentrating mechanism protein CcmL</fullName>
    </submittedName>
</protein>
<evidence type="ECO:0000256" key="2">
    <source>
        <dbReference type="ARBA" id="ARBA00024446"/>
    </source>
</evidence>
<reference evidence="3" key="1">
    <citation type="submission" date="2017-02" db="EMBL/GenBank/DDBJ databases">
        <authorList>
            <person name="Regsiter A."/>
            <person name="William W."/>
        </authorList>
    </citation>
    <scope>NUCLEOTIDE SEQUENCE</scope>
    <source>
        <strain evidence="3">Bib</strain>
    </source>
</reference>
<dbReference type="PROSITE" id="PS51932">
    <property type="entry name" value="BMV"/>
    <property type="match status" value="1"/>
</dbReference>
<dbReference type="Gene3D" id="2.40.50.220">
    <property type="entry name" value="EutN/Ccml"/>
    <property type="match status" value="1"/>
</dbReference>
<dbReference type="InterPro" id="IPR004992">
    <property type="entry name" value="EutN_CcmL"/>
</dbReference>
<dbReference type="AlphaFoldDB" id="A0A3P3XIB4"/>
<evidence type="ECO:0000313" key="3">
    <source>
        <dbReference type="EMBL" id="SLM12563.1"/>
    </source>
</evidence>
<evidence type="ECO:0000256" key="1">
    <source>
        <dbReference type="ARBA" id="ARBA00024322"/>
    </source>
</evidence>
<dbReference type="EMBL" id="FWDM01000018">
    <property type="protein sequence ID" value="SLM12563.1"/>
    <property type="molecule type" value="Genomic_DNA"/>
</dbReference>
<name>A0A3P3XIB4_9SPIR</name>
<dbReference type="CDD" id="cd01614">
    <property type="entry name" value="EutN_CcmL"/>
    <property type="match status" value="1"/>
</dbReference>
<keyword evidence="2" id="KW-1283">Bacterial microcompartment</keyword>
<comment type="subcellular location">
    <subcellularLocation>
        <location evidence="1">Bacterial microcompartment</location>
    </subcellularLocation>
</comment>
<dbReference type="GO" id="GO:0031469">
    <property type="term" value="C:bacterial microcompartment"/>
    <property type="evidence" value="ECO:0007669"/>
    <property type="project" value="UniProtKB-SubCell"/>
</dbReference>